<dbReference type="PANTHER" id="PTHR43574">
    <property type="entry name" value="EPIMERASE-RELATED"/>
    <property type="match status" value="1"/>
</dbReference>
<dbReference type="InterPro" id="IPR001509">
    <property type="entry name" value="Epimerase_deHydtase"/>
</dbReference>
<evidence type="ECO:0000256" key="1">
    <source>
        <dbReference type="ARBA" id="ARBA00023027"/>
    </source>
</evidence>
<proteinExistence type="predicted"/>
<sequence length="332" mass="36169">MKVIVTGVAGFIGFHVAQALAAGGHDVVGVDNLVPYYPLVLKRARLAALPKAIRFVEADVADAARFSGLVREVKPQAMVHLAAQAGVRYSIDNPFAYIHSNDLGHVSVLEALRRDAPEAHLVYASSSSVYGDRDRAPFKEDDRADLPSSLYAATKRANELASSAYAHLYGLRQLGLRFFTVYGRWGRPDMAYWSFTDAILAGREIELFGHGQGLRDFTHVRDVVGSIMAMVEAPLFPAGELPHRIYNIGNASPVRVTELVALIEQAAGRKAKTRMLEAQPGDVPLTSADTSRVRADYGFAPATPLADGVADFVGWFRERPELHGLTPQPHLV</sequence>
<comment type="caution">
    <text evidence="3">The sequence shown here is derived from an EMBL/GenBank/DDBJ whole genome shotgun (WGS) entry which is preliminary data.</text>
</comment>
<evidence type="ECO:0000259" key="2">
    <source>
        <dbReference type="Pfam" id="PF01370"/>
    </source>
</evidence>
<name>A0A9W6N2J7_9HYPH</name>
<dbReference type="Proteomes" id="UP001143364">
    <property type="component" value="Unassembled WGS sequence"/>
</dbReference>
<dbReference type="AlphaFoldDB" id="A0A9W6N2J7"/>
<dbReference type="RefSeq" id="WP_271203968.1">
    <property type="nucleotide sequence ID" value="NZ_BSFK01000005.1"/>
</dbReference>
<reference evidence="3" key="2">
    <citation type="submission" date="2023-01" db="EMBL/GenBank/DDBJ databases">
        <authorList>
            <person name="Sun Q."/>
            <person name="Evtushenko L."/>
        </authorList>
    </citation>
    <scope>NUCLEOTIDE SEQUENCE</scope>
    <source>
        <strain evidence="3">VKM B-2555</strain>
    </source>
</reference>
<evidence type="ECO:0000313" key="4">
    <source>
        <dbReference type="Proteomes" id="UP001143364"/>
    </source>
</evidence>
<dbReference type="Pfam" id="PF01370">
    <property type="entry name" value="Epimerase"/>
    <property type="match status" value="1"/>
</dbReference>
<dbReference type="SUPFAM" id="SSF51735">
    <property type="entry name" value="NAD(P)-binding Rossmann-fold domains"/>
    <property type="match status" value="1"/>
</dbReference>
<feature type="domain" description="NAD-dependent epimerase/dehydratase" evidence="2">
    <location>
        <begin position="3"/>
        <end position="249"/>
    </location>
</feature>
<dbReference type="PRINTS" id="PR01713">
    <property type="entry name" value="NUCEPIMERASE"/>
</dbReference>
<gene>
    <name evidence="3" type="ORF">GCM10008171_12980</name>
</gene>
<organism evidence="3 4">
    <name type="scientific">Methylopila jiangsuensis</name>
    <dbReference type="NCBI Taxonomy" id="586230"/>
    <lineage>
        <taxon>Bacteria</taxon>
        <taxon>Pseudomonadati</taxon>
        <taxon>Pseudomonadota</taxon>
        <taxon>Alphaproteobacteria</taxon>
        <taxon>Hyphomicrobiales</taxon>
        <taxon>Methylopilaceae</taxon>
        <taxon>Methylopila</taxon>
    </lineage>
</organism>
<dbReference type="InterPro" id="IPR036291">
    <property type="entry name" value="NAD(P)-bd_dom_sf"/>
</dbReference>
<keyword evidence="4" id="KW-1185">Reference proteome</keyword>
<protein>
    <submittedName>
        <fullName evidence="3">NAD-dependent epimerase</fullName>
    </submittedName>
</protein>
<keyword evidence="1" id="KW-0520">NAD</keyword>
<evidence type="ECO:0000313" key="3">
    <source>
        <dbReference type="EMBL" id="GLK76044.1"/>
    </source>
</evidence>
<reference evidence="3" key="1">
    <citation type="journal article" date="2014" name="Int. J. Syst. Evol. Microbiol.">
        <title>Complete genome sequence of Corynebacterium casei LMG S-19264T (=DSM 44701T), isolated from a smear-ripened cheese.</title>
        <authorList>
            <consortium name="US DOE Joint Genome Institute (JGI-PGF)"/>
            <person name="Walter F."/>
            <person name="Albersmeier A."/>
            <person name="Kalinowski J."/>
            <person name="Ruckert C."/>
        </authorList>
    </citation>
    <scope>NUCLEOTIDE SEQUENCE</scope>
    <source>
        <strain evidence="3">VKM B-2555</strain>
    </source>
</reference>
<accession>A0A9W6N2J7</accession>
<dbReference type="Gene3D" id="3.40.50.720">
    <property type="entry name" value="NAD(P)-binding Rossmann-like Domain"/>
    <property type="match status" value="1"/>
</dbReference>
<dbReference type="EMBL" id="BSFK01000005">
    <property type="protein sequence ID" value="GLK76044.1"/>
    <property type="molecule type" value="Genomic_DNA"/>
</dbReference>